<evidence type="ECO:0000313" key="3">
    <source>
        <dbReference type="Proteomes" id="UP001187192"/>
    </source>
</evidence>
<reference evidence="2" key="1">
    <citation type="submission" date="2023-07" db="EMBL/GenBank/DDBJ databases">
        <title>draft genome sequence of fig (Ficus carica).</title>
        <authorList>
            <person name="Takahashi T."/>
            <person name="Nishimura K."/>
        </authorList>
    </citation>
    <scope>NUCLEOTIDE SEQUENCE</scope>
</reference>
<keyword evidence="3" id="KW-1185">Reference proteome</keyword>
<sequence>MASTARRGSELARFELYFLCRRHPPTHRPHRMLAGLTSHPRSNREPVGLASHSPPNRELAGLASHPRPNRELAGNGEPLTVESRTRRPRESPTTQLRARQPRVTHGRRICLESVQSVLRQTYATHGSRRSQPWQPSARQSLPPPWTTASHSGTNTLLCLKTSELLYHR</sequence>
<evidence type="ECO:0000313" key="2">
    <source>
        <dbReference type="EMBL" id="GMN61701.1"/>
    </source>
</evidence>
<gene>
    <name evidence="2" type="ORF">TIFTF001_030789</name>
</gene>
<dbReference type="Proteomes" id="UP001187192">
    <property type="component" value="Unassembled WGS sequence"/>
</dbReference>
<organism evidence="2 3">
    <name type="scientific">Ficus carica</name>
    <name type="common">Common fig</name>
    <dbReference type="NCBI Taxonomy" id="3494"/>
    <lineage>
        <taxon>Eukaryota</taxon>
        <taxon>Viridiplantae</taxon>
        <taxon>Streptophyta</taxon>
        <taxon>Embryophyta</taxon>
        <taxon>Tracheophyta</taxon>
        <taxon>Spermatophyta</taxon>
        <taxon>Magnoliopsida</taxon>
        <taxon>eudicotyledons</taxon>
        <taxon>Gunneridae</taxon>
        <taxon>Pentapetalae</taxon>
        <taxon>rosids</taxon>
        <taxon>fabids</taxon>
        <taxon>Rosales</taxon>
        <taxon>Moraceae</taxon>
        <taxon>Ficeae</taxon>
        <taxon>Ficus</taxon>
    </lineage>
</organism>
<proteinExistence type="predicted"/>
<name>A0AA88J5G2_FICCA</name>
<comment type="caution">
    <text evidence="2">The sequence shown here is derived from an EMBL/GenBank/DDBJ whole genome shotgun (WGS) entry which is preliminary data.</text>
</comment>
<accession>A0AA88J5G2</accession>
<feature type="region of interest" description="Disordered" evidence="1">
    <location>
        <begin position="24"/>
        <end position="102"/>
    </location>
</feature>
<feature type="region of interest" description="Disordered" evidence="1">
    <location>
        <begin position="122"/>
        <end position="152"/>
    </location>
</feature>
<feature type="compositionally biased region" description="Polar residues" evidence="1">
    <location>
        <begin position="122"/>
        <end position="139"/>
    </location>
</feature>
<dbReference type="EMBL" id="BTGU01000116">
    <property type="protein sequence ID" value="GMN61701.1"/>
    <property type="molecule type" value="Genomic_DNA"/>
</dbReference>
<dbReference type="AlphaFoldDB" id="A0AA88J5G2"/>
<evidence type="ECO:0000256" key="1">
    <source>
        <dbReference type="SAM" id="MobiDB-lite"/>
    </source>
</evidence>
<protein>
    <submittedName>
        <fullName evidence="2">Uncharacterized protein</fullName>
    </submittedName>
</protein>